<accession>A0A8H9LKU0</accession>
<sequence>MPGQVLDAGLVDDGLLGGQVGFGGGGGMGGVLGQDDTLGGVGGGVDLATRDGGAGNLDLVAAGAEEAVVDAVIVQAIGVDGMGDLMGVGVEEDLVGVEAVALLIEVGEEANGGAGRPGGVVGPVGPPGAPAEEGTGLEAGDLGAPDTVLAARGQEGARRRRPEGLGVDLELEPGGGGAWTATVTPSGPRWVPSGQVALAQAGSLTAMG</sequence>
<evidence type="ECO:0000256" key="1">
    <source>
        <dbReference type="SAM" id="MobiDB-lite"/>
    </source>
</evidence>
<protein>
    <submittedName>
        <fullName evidence="2">Uncharacterized protein</fullName>
    </submittedName>
</protein>
<comment type="caution">
    <text evidence="2">The sequence shown here is derived from an EMBL/GenBank/DDBJ whole genome shotgun (WGS) entry which is preliminary data.</text>
</comment>
<feature type="compositionally biased region" description="Gly residues" evidence="1">
    <location>
        <begin position="112"/>
        <end position="122"/>
    </location>
</feature>
<evidence type="ECO:0000313" key="3">
    <source>
        <dbReference type="Proteomes" id="UP000614239"/>
    </source>
</evidence>
<feature type="region of interest" description="Disordered" evidence="1">
    <location>
        <begin position="112"/>
        <end position="144"/>
    </location>
</feature>
<organism evidence="2 3">
    <name type="scientific">Actinomyces gaoshouyii</name>
    <dbReference type="NCBI Taxonomy" id="1960083"/>
    <lineage>
        <taxon>Bacteria</taxon>
        <taxon>Bacillati</taxon>
        <taxon>Actinomycetota</taxon>
        <taxon>Actinomycetes</taxon>
        <taxon>Actinomycetales</taxon>
        <taxon>Actinomycetaceae</taxon>
        <taxon>Actinomyces</taxon>
    </lineage>
</organism>
<dbReference type="Proteomes" id="UP000614239">
    <property type="component" value="Unassembled WGS sequence"/>
</dbReference>
<evidence type="ECO:0000313" key="2">
    <source>
        <dbReference type="EMBL" id="GGO95708.1"/>
    </source>
</evidence>
<gene>
    <name evidence="2" type="ORF">GCM10011612_04210</name>
</gene>
<reference evidence="2" key="2">
    <citation type="submission" date="2020-09" db="EMBL/GenBank/DDBJ databases">
        <authorList>
            <person name="Sun Q."/>
            <person name="Zhou Y."/>
        </authorList>
    </citation>
    <scope>NUCLEOTIDE SEQUENCE</scope>
    <source>
        <strain evidence="2">CGMCC 4.7372</strain>
    </source>
</reference>
<reference evidence="2" key="1">
    <citation type="journal article" date="2014" name="Int. J. Syst. Evol. Microbiol.">
        <title>Complete genome sequence of Corynebacterium casei LMG S-19264T (=DSM 44701T), isolated from a smear-ripened cheese.</title>
        <authorList>
            <consortium name="US DOE Joint Genome Institute (JGI-PGF)"/>
            <person name="Walter F."/>
            <person name="Albersmeier A."/>
            <person name="Kalinowski J."/>
            <person name="Ruckert C."/>
        </authorList>
    </citation>
    <scope>NUCLEOTIDE SEQUENCE</scope>
    <source>
        <strain evidence="2">CGMCC 4.7372</strain>
    </source>
</reference>
<dbReference type="AlphaFoldDB" id="A0A8H9LKU0"/>
<dbReference type="EMBL" id="BMNJ01000001">
    <property type="protein sequence ID" value="GGO95708.1"/>
    <property type="molecule type" value="Genomic_DNA"/>
</dbReference>
<keyword evidence="3" id="KW-1185">Reference proteome</keyword>
<proteinExistence type="predicted"/>
<feature type="compositionally biased region" description="Low complexity" evidence="1">
    <location>
        <begin position="130"/>
        <end position="140"/>
    </location>
</feature>
<name>A0A8H9LKU0_9ACTO</name>